<evidence type="ECO:0000256" key="5">
    <source>
        <dbReference type="RuleBase" id="RU000408"/>
    </source>
</evidence>
<dbReference type="Pfam" id="PF00313">
    <property type="entry name" value="CSD"/>
    <property type="match status" value="1"/>
</dbReference>
<dbReference type="PATRIC" id="fig|1420013.3.peg.3385"/>
<keyword evidence="3" id="KW-0963">Cytoplasm</keyword>
<dbReference type="HOGENOM" id="CLU_1978565_0_0_6"/>
<evidence type="ECO:0000313" key="7">
    <source>
        <dbReference type="EMBL" id="AHM80378.1"/>
    </source>
</evidence>
<dbReference type="GO" id="GO:0006355">
    <property type="term" value="P:regulation of DNA-templated transcription"/>
    <property type="evidence" value="ECO:0007669"/>
    <property type="project" value="InterPro"/>
</dbReference>
<dbReference type="FunFam" id="2.40.50.140:FF:000006">
    <property type="entry name" value="Cold shock protein CspC"/>
    <property type="match status" value="1"/>
</dbReference>
<dbReference type="InterPro" id="IPR012340">
    <property type="entry name" value="NA-bd_OB-fold"/>
</dbReference>
<organism evidence="7 8">
    <name type="scientific">Klebsiella pneumoniae 30684/NJST258_2</name>
    <dbReference type="NCBI Taxonomy" id="1420013"/>
    <lineage>
        <taxon>Bacteria</taxon>
        <taxon>Pseudomonadati</taxon>
        <taxon>Pseudomonadota</taxon>
        <taxon>Gammaproteobacteria</taxon>
        <taxon>Enterobacterales</taxon>
        <taxon>Enterobacteriaceae</taxon>
        <taxon>Klebsiella/Raoultella group</taxon>
        <taxon>Klebsiella</taxon>
        <taxon>Klebsiella pneumoniae complex</taxon>
    </lineage>
</organism>
<keyword evidence="4" id="KW-0238">DNA-binding</keyword>
<gene>
    <name evidence="7" type="ORF">KPNJ2_03598</name>
</gene>
<dbReference type="SMART" id="SM00357">
    <property type="entry name" value="CSP"/>
    <property type="match status" value="1"/>
</dbReference>
<dbReference type="PANTHER" id="PTHR11544">
    <property type="entry name" value="COLD SHOCK DOMAIN CONTAINING PROTEINS"/>
    <property type="match status" value="1"/>
</dbReference>
<dbReference type="CDD" id="cd04458">
    <property type="entry name" value="CSP_CDS"/>
    <property type="match status" value="1"/>
</dbReference>
<evidence type="ECO:0000256" key="4">
    <source>
        <dbReference type="ARBA" id="ARBA00023125"/>
    </source>
</evidence>
<sequence>MTHFSPFPLLNRLTRFRISLNCSGESWRAIEQLVTPPPVHSILLIKIYEGCRSMEMGTVKWFNNAKGFGFICPEGGGEDIFAHYSTIQMDGYRTLKAGQAVRFDVHQGPKGNHASVIVPVEAETAA</sequence>
<evidence type="ECO:0000256" key="2">
    <source>
        <dbReference type="ARBA" id="ARBA00022318"/>
    </source>
</evidence>
<evidence type="ECO:0000256" key="1">
    <source>
        <dbReference type="ARBA" id="ARBA00004496"/>
    </source>
</evidence>
<dbReference type="Proteomes" id="UP000019586">
    <property type="component" value="Chromosome"/>
</dbReference>
<protein>
    <recommendedName>
        <fullName evidence="2">Cold shock-like protein CspD</fullName>
    </recommendedName>
</protein>
<dbReference type="InterPro" id="IPR011129">
    <property type="entry name" value="CSD"/>
</dbReference>
<dbReference type="EMBL" id="CP006918">
    <property type="protein sequence ID" value="AHM80378.1"/>
    <property type="molecule type" value="Genomic_DNA"/>
</dbReference>
<dbReference type="GO" id="GO:0005829">
    <property type="term" value="C:cytosol"/>
    <property type="evidence" value="ECO:0007669"/>
    <property type="project" value="UniProtKB-ARBA"/>
</dbReference>
<dbReference type="InterPro" id="IPR050181">
    <property type="entry name" value="Cold_shock_domain"/>
</dbReference>
<accession>W8UXJ2</accession>
<feature type="domain" description="CSD" evidence="6">
    <location>
        <begin position="54"/>
        <end position="119"/>
    </location>
</feature>
<dbReference type="KEGG" id="kps:KPNJ2_03598"/>
<dbReference type="NCBIfam" id="NF007405">
    <property type="entry name" value="PRK09937.1"/>
    <property type="match status" value="1"/>
</dbReference>
<dbReference type="AlphaFoldDB" id="W8UXJ2"/>
<dbReference type="GO" id="GO:0003677">
    <property type="term" value="F:DNA binding"/>
    <property type="evidence" value="ECO:0007669"/>
    <property type="project" value="UniProtKB-KW"/>
</dbReference>
<evidence type="ECO:0000313" key="8">
    <source>
        <dbReference type="Proteomes" id="UP000019586"/>
    </source>
</evidence>
<dbReference type="PROSITE" id="PS00352">
    <property type="entry name" value="CSD_1"/>
    <property type="match status" value="1"/>
</dbReference>
<comment type="subcellular location">
    <subcellularLocation>
        <location evidence="1 5">Cytoplasm</location>
    </subcellularLocation>
</comment>
<evidence type="ECO:0000259" key="6">
    <source>
        <dbReference type="PROSITE" id="PS51857"/>
    </source>
</evidence>
<name>W8UXJ2_KLEPN</name>
<dbReference type="Gene3D" id="2.40.50.140">
    <property type="entry name" value="Nucleic acid-binding proteins"/>
    <property type="match status" value="1"/>
</dbReference>
<dbReference type="SUPFAM" id="SSF50249">
    <property type="entry name" value="Nucleic acid-binding proteins"/>
    <property type="match status" value="1"/>
</dbReference>
<proteinExistence type="predicted"/>
<dbReference type="PRINTS" id="PR00050">
    <property type="entry name" value="COLDSHOCK"/>
</dbReference>
<reference evidence="7 8" key="1">
    <citation type="journal article" date="2014" name="Proc. Natl. Acad. Sci. U.S.A.">
        <title>Molecular dissection of the evolution of carbapenem-resistant multilocus sequence type 258 Klebsiella pneumoniae.</title>
        <authorList>
            <person name="Deleo F.R."/>
            <person name="Chen L."/>
            <person name="Porcella S.F."/>
            <person name="Martens C.A."/>
            <person name="Kobayashi S.D."/>
            <person name="Porter A.R."/>
            <person name="Chavda K.D."/>
            <person name="Jacobs M.R."/>
            <person name="Mathema B."/>
            <person name="Olsen R.J."/>
            <person name="Bonomo R.A."/>
            <person name="Musser J.M."/>
            <person name="Kreiswirth B.N."/>
        </authorList>
    </citation>
    <scope>NUCLEOTIDE SEQUENCE [LARGE SCALE GENOMIC DNA]</scope>
    <source>
        <strain evidence="7">30684/NJST258_2</strain>
    </source>
</reference>
<dbReference type="InterPro" id="IPR002059">
    <property type="entry name" value="CSP_DNA-bd"/>
</dbReference>
<dbReference type="PROSITE" id="PS51857">
    <property type="entry name" value="CSD_2"/>
    <property type="match status" value="1"/>
</dbReference>
<dbReference type="InterPro" id="IPR012751">
    <property type="entry name" value="CspD"/>
</dbReference>
<dbReference type="NCBIfam" id="TIGR02381">
    <property type="entry name" value="cspD"/>
    <property type="match status" value="1"/>
</dbReference>
<dbReference type="InterPro" id="IPR019844">
    <property type="entry name" value="CSD_CS"/>
</dbReference>
<dbReference type="NCBIfam" id="NF011574">
    <property type="entry name" value="PRK14998.1"/>
    <property type="match status" value="1"/>
</dbReference>
<evidence type="ECO:0000256" key="3">
    <source>
        <dbReference type="ARBA" id="ARBA00022490"/>
    </source>
</evidence>